<dbReference type="Pfam" id="PF04030">
    <property type="entry name" value="ALO"/>
    <property type="match status" value="1"/>
</dbReference>
<dbReference type="UniPathway" id="UPA00132"/>
<evidence type="ECO:0000256" key="2">
    <source>
        <dbReference type="ARBA" id="ARBA00023002"/>
    </source>
</evidence>
<dbReference type="PANTHER" id="PTHR43762">
    <property type="entry name" value="L-GULONOLACTONE OXIDASE"/>
    <property type="match status" value="1"/>
</dbReference>
<dbReference type="Proteomes" id="UP000485058">
    <property type="component" value="Unassembled WGS sequence"/>
</dbReference>
<feature type="domain" description="L-gulonolactone oxidase 2-like C-terminal" evidence="4">
    <location>
        <begin position="269"/>
        <end position="304"/>
    </location>
</feature>
<keyword evidence="2" id="KW-0560">Oxidoreductase</keyword>
<dbReference type="AlphaFoldDB" id="A0A699YIK8"/>
<comment type="caution">
    <text evidence="5">The sequence shown here is derived from an EMBL/GenBank/DDBJ whole genome shotgun (WGS) entry which is preliminary data.</text>
</comment>
<comment type="pathway">
    <text evidence="1">Cofactor biosynthesis; L-ascorbate biosynthesis.</text>
</comment>
<organism evidence="5 6">
    <name type="scientific">Haematococcus lacustris</name>
    <name type="common">Green alga</name>
    <name type="synonym">Haematococcus pluvialis</name>
    <dbReference type="NCBI Taxonomy" id="44745"/>
    <lineage>
        <taxon>Eukaryota</taxon>
        <taxon>Viridiplantae</taxon>
        <taxon>Chlorophyta</taxon>
        <taxon>core chlorophytes</taxon>
        <taxon>Chlorophyceae</taxon>
        <taxon>CS clade</taxon>
        <taxon>Chlamydomonadales</taxon>
        <taxon>Haematococcaceae</taxon>
        <taxon>Haematococcus</taxon>
    </lineage>
</organism>
<dbReference type="GO" id="GO:0019853">
    <property type="term" value="P:L-ascorbic acid biosynthetic process"/>
    <property type="evidence" value="ECO:0007669"/>
    <property type="project" value="UniProtKB-UniPathway"/>
</dbReference>
<dbReference type="GO" id="GO:0016020">
    <property type="term" value="C:membrane"/>
    <property type="evidence" value="ECO:0007669"/>
    <property type="project" value="InterPro"/>
</dbReference>
<evidence type="ECO:0000256" key="1">
    <source>
        <dbReference type="ARBA" id="ARBA00005147"/>
    </source>
</evidence>
<dbReference type="GO" id="GO:0003885">
    <property type="term" value="F:D-arabinono-1,4-lactone oxidase activity"/>
    <property type="evidence" value="ECO:0007669"/>
    <property type="project" value="InterPro"/>
</dbReference>
<dbReference type="InterPro" id="IPR055154">
    <property type="entry name" value="GULLO2-like_C"/>
</dbReference>
<evidence type="ECO:0000259" key="3">
    <source>
        <dbReference type="Pfam" id="PF04030"/>
    </source>
</evidence>
<dbReference type="PANTHER" id="PTHR43762:SF7">
    <property type="entry name" value="FAD-BINDING PCMH-TYPE DOMAIN-CONTAINING PROTEIN"/>
    <property type="match status" value="1"/>
</dbReference>
<reference evidence="5 6" key="1">
    <citation type="submission" date="2020-02" db="EMBL/GenBank/DDBJ databases">
        <title>Draft genome sequence of Haematococcus lacustris strain NIES-144.</title>
        <authorList>
            <person name="Morimoto D."/>
            <person name="Nakagawa S."/>
            <person name="Yoshida T."/>
            <person name="Sawayama S."/>
        </authorList>
    </citation>
    <scope>NUCLEOTIDE SEQUENCE [LARGE SCALE GENOMIC DNA]</scope>
    <source>
        <strain evidence="5 6">NIES-144</strain>
    </source>
</reference>
<dbReference type="Pfam" id="PF22906">
    <property type="entry name" value="GULLO2-like_3rd"/>
    <property type="match status" value="1"/>
</dbReference>
<evidence type="ECO:0000313" key="5">
    <source>
        <dbReference type="EMBL" id="GFH10020.1"/>
    </source>
</evidence>
<sequence>MGRMLRAIIMTREAVPLSTPGNAVFQVLEGRPLLSALGALTMGVQQVDNALLGDRTVLDDLPLCLAGIVLIPYHRGEITKVPIPFGVPAVGRLPVMATSNCIPNGPGCLWRNIPVNLLEVDLDVADLPAWMDDVRAIIAKEVPTCLPSVIGFAMRFGQSSRYPMDMAYGRDTAYVDLVSNKGPHLVDQPSAYQHVFDEIEQLTFCKYKARAHWGKNSNRVLSIPRCPLVDKYPELYKVLDAAKQYDPEGVFMLPLLAAVLNRQSPQKTPGCAVRGQCYCDQDVDCGPKYACVPGGTYPEYKVCKAKNLSVKHEVAAAVKNALVG</sequence>
<evidence type="ECO:0000313" key="6">
    <source>
        <dbReference type="Proteomes" id="UP000485058"/>
    </source>
</evidence>
<dbReference type="InterPro" id="IPR010031">
    <property type="entry name" value="FAD_lactone_oxidase-like"/>
</dbReference>
<proteinExistence type="predicted"/>
<accession>A0A699YIK8</accession>
<gene>
    <name evidence="5" type="ORF">HaLaN_05262</name>
</gene>
<protein>
    <submittedName>
        <fullName evidence="5">FAD-binding PCMH-type domain-containing protein</fullName>
    </submittedName>
</protein>
<dbReference type="InterPro" id="IPR007173">
    <property type="entry name" value="ALO_C"/>
</dbReference>
<name>A0A699YIK8_HAELA</name>
<dbReference type="EMBL" id="BLLF01000281">
    <property type="protein sequence ID" value="GFH10020.1"/>
    <property type="molecule type" value="Genomic_DNA"/>
</dbReference>
<dbReference type="Gene3D" id="3.30.70.2520">
    <property type="match status" value="1"/>
</dbReference>
<evidence type="ECO:0000259" key="4">
    <source>
        <dbReference type="Pfam" id="PF22906"/>
    </source>
</evidence>
<feature type="domain" description="D-arabinono-1,4-lactone oxidase C-terminal" evidence="3">
    <location>
        <begin position="118"/>
        <end position="252"/>
    </location>
</feature>
<keyword evidence="6" id="KW-1185">Reference proteome</keyword>